<dbReference type="RefSeq" id="WP_037425007.1">
    <property type="nucleotide sequence ID" value="NZ_AP026732.1"/>
</dbReference>
<name>A0AAE4Q2S1_9GAMM</name>
<reference evidence="2" key="1">
    <citation type="submission" date="2023-05" db="EMBL/GenBank/DDBJ databases">
        <title>Colonisation of extended spectrum b-lactamase- and carbapenemase-producing bacteria on hospital surfaces from low- and middle-income countries.</title>
        <authorList>
            <person name="Nieto-Rosado M."/>
            <person name="Sands K."/>
            <person name="Iregbu K."/>
            <person name="Zahra R."/>
            <person name="Mazarati J.B."/>
            <person name="Mehtar S."/>
            <person name="Barnards-Group B."/>
            <person name="Walsh T.R."/>
        </authorList>
    </citation>
    <scope>NUCLEOTIDE SEQUENCE</scope>
    <source>
        <strain evidence="2">PP-E493</strain>
    </source>
</reference>
<feature type="chain" id="PRO_5042092653" description="Lipoprotein" evidence="1">
    <location>
        <begin position="22"/>
        <end position="177"/>
    </location>
</feature>
<keyword evidence="1" id="KW-0732">Signal</keyword>
<protein>
    <recommendedName>
        <fullName evidence="4">Lipoprotein</fullName>
    </recommendedName>
</protein>
<gene>
    <name evidence="2" type="ORF">QM089_17105</name>
</gene>
<evidence type="ECO:0000313" key="2">
    <source>
        <dbReference type="EMBL" id="MDV5391925.1"/>
    </source>
</evidence>
<comment type="caution">
    <text evidence="2">The sequence shown here is derived from an EMBL/GenBank/DDBJ whole genome shotgun (WGS) entry which is preliminary data.</text>
</comment>
<evidence type="ECO:0000256" key="1">
    <source>
        <dbReference type="SAM" id="SignalP"/>
    </source>
</evidence>
<organism evidence="2 3">
    <name type="scientific">Shewanella xiamenensis</name>
    <dbReference type="NCBI Taxonomy" id="332186"/>
    <lineage>
        <taxon>Bacteria</taxon>
        <taxon>Pseudomonadati</taxon>
        <taxon>Pseudomonadota</taxon>
        <taxon>Gammaproteobacteria</taxon>
        <taxon>Alteromonadales</taxon>
        <taxon>Shewanellaceae</taxon>
        <taxon>Shewanella</taxon>
    </lineage>
</organism>
<evidence type="ECO:0000313" key="3">
    <source>
        <dbReference type="Proteomes" id="UP001187859"/>
    </source>
</evidence>
<accession>A0AAE4Q2S1</accession>
<dbReference type="AlphaFoldDB" id="A0AAE4Q2S1"/>
<proteinExistence type="predicted"/>
<feature type="signal peptide" evidence="1">
    <location>
        <begin position="1"/>
        <end position="21"/>
    </location>
</feature>
<sequence length="177" mass="19845">MPFMLRILMLGLLLISPFVKAQTTALPPVFFISTIDSTDFYNKLKGIPLFEKMDKENIGNPLKLIVTYKMEPTAGGEAAGLTSAILAGGSLGLLPMVTNNDLVLTYEFRVHNEVIASVSYRENFTKAHNMYSNEGMYSLDKESLAWAMTTTDKFMVDIQNSPELSQLISEYNYYFAQ</sequence>
<evidence type="ECO:0008006" key="4">
    <source>
        <dbReference type="Google" id="ProtNLM"/>
    </source>
</evidence>
<dbReference type="Proteomes" id="UP001187859">
    <property type="component" value="Unassembled WGS sequence"/>
</dbReference>
<dbReference type="EMBL" id="JASGOQ010000001">
    <property type="protein sequence ID" value="MDV5391925.1"/>
    <property type="molecule type" value="Genomic_DNA"/>
</dbReference>